<accession>A0AAE0GE98</accession>
<feature type="compositionally biased region" description="Low complexity" evidence="1">
    <location>
        <begin position="88"/>
        <end position="105"/>
    </location>
</feature>
<dbReference type="AlphaFoldDB" id="A0AAE0GE98"/>
<proteinExistence type="predicted"/>
<organism evidence="2 3">
    <name type="scientific">Cymbomonas tetramitiformis</name>
    <dbReference type="NCBI Taxonomy" id="36881"/>
    <lineage>
        <taxon>Eukaryota</taxon>
        <taxon>Viridiplantae</taxon>
        <taxon>Chlorophyta</taxon>
        <taxon>Pyramimonadophyceae</taxon>
        <taxon>Pyramimonadales</taxon>
        <taxon>Pyramimonadaceae</taxon>
        <taxon>Cymbomonas</taxon>
    </lineage>
</organism>
<evidence type="ECO:0000313" key="2">
    <source>
        <dbReference type="EMBL" id="KAK3276323.1"/>
    </source>
</evidence>
<gene>
    <name evidence="2" type="ORF">CYMTET_15593</name>
</gene>
<dbReference type="Proteomes" id="UP001190700">
    <property type="component" value="Unassembled WGS sequence"/>
</dbReference>
<feature type="region of interest" description="Disordered" evidence="1">
    <location>
        <begin position="77"/>
        <end position="105"/>
    </location>
</feature>
<reference evidence="2 3" key="1">
    <citation type="journal article" date="2015" name="Genome Biol. Evol.">
        <title>Comparative Genomics of a Bacterivorous Green Alga Reveals Evolutionary Causalities and Consequences of Phago-Mixotrophic Mode of Nutrition.</title>
        <authorList>
            <person name="Burns J.A."/>
            <person name="Paasch A."/>
            <person name="Narechania A."/>
            <person name="Kim E."/>
        </authorList>
    </citation>
    <scope>NUCLEOTIDE SEQUENCE [LARGE SCALE GENOMIC DNA]</scope>
    <source>
        <strain evidence="2 3">PLY_AMNH</strain>
    </source>
</reference>
<dbReference type="EMBL" id="LGRX02006607">
    <property type="protein sequence ID" value="KAK3276323.1"/>
    <property type="molecule type" value="Genomic_DNA"/>
</dbReference>
<feature type="region of interest" description="Disordered" evidence="1">
    <location>
        <begin position="1"/>
        <end position="54"/>
    </location>
</feature>
<evidence type="ECO:0000313" key="3">
    <source>
        <dbReference type="Proteomes" id="UP001190700"/>
    </source>
</evidence>
<comment type="caution">
    <text evidence="2">The sequence shown here is derived from an EMBL/GenBank/DDBJ whole genome shotgun (WGS) entry which is preliminary data.</text>
</comment>
<protein>
    <submittedName>
        <fullName evidence="2">Uncharacterized protein</fullName>
    </submittedName>
</protein>
<evidence type="ECO:0000256" key="1">
    <source>
        <dbReference type="SAM" id="MobiDB-lite"/>
    </source>
</evidence>
<sequence>MKEHAFATPVTDTGSPLPPGGGGGERITEQPSSNAVSGDRKLAYTTKPVGGGWRHSLVVPAEQSDPPTDVAAMTFVAPRPGPSPQLDHPPTAAAGGPITPAAAPHTADLALHPACTDFSWGSEDIAMLGFAEGDDEWPAFRETTWIPSPAIENPAPEQTVVEQD</sequence>
<keyword evidence="3" id="KW-1185">Reference proteome</keyword>
<name>A0AAE0GE98_9CHLO</name>